<protein>
    <submittedName>
        <fullName evidence="1">Uncharacterized protein</fullName>
    </submittedName>
</protein>
<accession>A0ACC2N463</accession>
<proteinExistence type="predicted"/>
<reference evidence="1" key="1">
    <citation type="submission" date="2023-04" db="EMBL/GenBank/DDBJ databases">
        <title>A chromosome-level genome assembly of the parasitoid wasp Eretmocerus hayati.</title>
        <authorList>
            <person name="Zhong Y."/>
            <person name="Liu S."/>
            <person name="Liu Y."/>
        </authorList>
    </citation>
    <scope>NUCLEOTIDE SEQUENCE</scope>
    <source>
        <strain evidence="1">ZJU_SS_LIU_2023</strain>
    </source>
</reference>
<sequence length="239" mass="27223">MHQLIYSFIQDRDRNGIGNTVPLLDRFLTYLDSKLSRESCQEAEFETRKRSDCPLWYELRYGRLTGSKLHESLRCKTSEGSLLDLILEATKISDTFYMARGRNSESEVLSEVGKIHKITIKKVGFLLIPSWPIVGASLDQISDEFIVECPAKTEFVEKCVEKGEIISKFKAQMMLQMLAAGEKEGLFCVADVDFERNKKVNIIELAYDEDLINAIIAEAVAFWEEDIFPPLYQAALSTC</sequence>
<name>A0ACC2N463_9HYME</name>
<gene>
    <name evidence="1" type="ORF">QAD02_007610</name>
</gene>
<comment type="caution">
    <text evidence="1">The sequence shown here is derived from an EMBL/GenBank/DDBJ whole genome shotgun (WGS) entry which is preliminary data.</text>
</comment>
<evidence type="ECO:0000313" key="1">
    <source>
        <dbReference type="EMBL" id="KAJ8665948.1"/>
    </source>
</evidence>
<keyword evidence="2" id="KW-1185">Reference proteome</keyword>
<dbReference type="EMBL" id="CM056744">
    <property type="protein sequence ID" value="KAJ8665948.1"/>
    <property type="molecule type" value="Genomic_DNA"/>
</dbReference>
<dbReference type="Proteomes" id="UP001239111">
    <property type="component" value="Chromosome 4"/>
</dbReference>
<evidence type="ECO:0000313" key="2">
    <source>
        <dbReference type="Proteomes" id="UP001239111"/>
    </source>
</evidence>
<organism evidence="1 2">
    <name type="scientific">Eretmocerus hayati</name>
    <dbReference type="NCBI Taxonomy" id="131215"/>
    <lineage>
        <taxon>Eukaryota</taxon>
        <taxon>Metazoa</taxon>
        <taxon>Ecdysozoa</taxon>
        <taxon>Arthropoda</taxon>
        <taxon>Hexapoda</taxon>
        <taxon>Insecta</taxon>
        <taxon>Pterygota</taxon>
        <taxon>Neoptera</taxon>
        <taxon>Endopterygota</taxon>
        <taxon>Hymenoptera</taxon>
        <taxon>Apocrita</taxon>
        <taxon>Proctotrupomorpha</taxon>
        <taxon>Chalcidoidea</taxon>
        <taxon>Aphelinidae</taxon>
        <taxon>Aphelininae</taxon>
        <taxon>Eretmocerus</taxon>
    </lineage>
</organism>